<gene>
    <name evidence="1" type="ORF">HMPREF9446_02333</name>
</gene>
<proteinExistence type="predicted"/>
<evidence type="ECO:0000313" key="1">
    <source>
        <dbReference type="EMBL" id="EGF56326.1"/>
    </source>
</evidence>
<name>F3PUB1_9BACE</name>
<dbReference type="STRING" id="763034.HMPREF9446_02333"/>
<organism evidence="1 2">
    <name type="scientific">Bacteroides fluxus YIT 12057</name>
    <dbReference type="NCBI Taxonomy" id="763034"/>
    <lineage>
        <taxon>Bacteria</taxon>
        <taxon>Pseudomonadati</taxon>
        <taxon>Bacteroidota</taxon>
        <taxon>Bacteroidia</taxon>
        <taxon>Bacteroidales</taxon>
        <taxon>Bacteroidaceae</taxon>
        <taxon>Bacteroides</taxon>
    </lineage>
</organism>
<dbReference type="Proteomes" id="UP000003416">
    <property type="component" value="Unassembled WGS sequence"/>
</dbReference>
<dbReference type="HOGENOM" id="CLU_3229597_0_0_10"/>
<accession>F3PUB1</accession>
<protein>
    <submittedName>
        <fullName evidence="1">Uncharacterized protein</fullName>
    </submittedName>
</protein>
<reference evidence="1 2" key="1">
    <citation type="submission" date="2011-02" db="EMBL/GenBank/DDBJ databases">
        <authorList>
            <person name="Weinstock G."/>
            <person name="Sodergren E."/>
            <person name="Clifton S."/>
            <person name="Fulton L."/>
            <person name="Fulton B."/>
            <person name="Courtney L."/>
            <person name="Fronick C."/>
            <person name="Harrison M."/>
            <person name="Strong C."/>
            <person name="Farmer C."/>
            <person name="Delahaunty K."/>
            <person name="Markovic C."/>
            <person name="Hall O."/>
            <person name="Minx P."/>
            <person name="Tomlinson C."/>
            <person name="Mitreva M."/>
            <person name="Hou S."/>
            <person name="Chen J."/>
            <person name="Wollam A."/>
            <person name="Pepin K.H."/>
            <person name="Johnson M."/>
            <person name="Bhonagiri V."/>
            <person name="Zhang X."/>
            <person name="Suruliraj S."/>
            <person name="Warren W."/>
            <person name="Chinwalla A."/>
            <person name="Mardis E.R."/>
            <person name="Wilson R.K."/>
        </authorList>
    </citation>
    <scope>NUCLEOTIDE SEQUENCE [LARGE SCALE GENOMIC DNA]</scope>
    <source>
        <strain evidence="1 2">YIT 12057</strain>
    </source>
</reference>
<sequence length="43" mass="5301">MVEKCFKDWTSVYSQIWRFNVSLKIHSNKRAFIQTKEFQFLSE</sequence>
<comment type="caution">
    <text evidence="1">The sequence shown here is derived from an EMBL/GenBank/DDBJ whole genome shotgun (WGS) entry which is preliminary data.</text>
</comment>
<dbReference type="EMBL" id="AFBN01000042">
    <property type="protein sequence ID" value="EGF56326.1"/>
    <property type="molecule type" value="Genomic_DNA"/>
</dbReference>
<evidence type="ECO:0000313" key="2">
    <source>
        <dbReference type="Proteomes" id="UP000003416"/>
    </source>
</evidence>
<keyword evidence="2" id="KW-1185">Reference proteome</keyword>
<dbReference type="AlphaFoldDB" id="F3PUB1"/>